<keyword evidence="3" id="KW-1185">Reference proteome</keyword>
<evidence type="ECO:0000256" key="1">
    <source>
        <dbReference type="SAM" id="Phobius"/>
    </source>
</evidence>
<dbReference type="GO" id="GO:0005811">
    <property type="term" value="C:lipid droplet"/>
    <property type="evidence" value="ECO:0007669"/>
    <property type="project" value="TreeGrafter"/>
</dbReference>
<feature type="transmembrane region" description="Helical" evidence="1">
    <location>
        <begin position="14"/>
        <end position="34"/>
    </location>
</feature>
<reference evidence="2" key="1">
    <citation type="submission" date="2020-07" db="EMBL/GenBank/DDBJ databases">
        <title>The High-quality genome of the commercially important snow crab, Chionoecetes opilio.</title>
        <authorList>
            <person name="Jeong J.-H."/>
            <person name="Ryu S."/>
        </authorList>
    </citation>
    <scope>NUCLEOTIDE SEQUENCE</scope>
    <source>
        <strain evidence="2">MADBK_172401_WGS</strain>
        <tissue evidence="2">Digestive gland</tissue>
    </source>
</reference>
<dbReference type="OrthoDB" id="10253736at2759"/>
<dbReference type="SUPFAM" id="SSF51735">
    <property type="entry name" value="NAD(P)-binding Rossmann-fold domains"/>
    <property type="match status" value="1"/>
</dbReference>
<keyword evidence="1" id="KW-0472">Membrane</keyword>
<organism evidence="2 3">
    <name type="scientific">Chionoecetes opilio</name>
    <name type="common">Atlantic snow crab</name>
    <name type="synonym">Cancer opilio</name>
    <dbReference type="NCBI Taxonomy" id="41210"/>
    <lineage>
        <taxon>Eukaryota</taxon>
        <taxon>Metazoa</taxon>
        <taxon>Ecdysozoa</taxon>
        <taxon>Arthropoda</taxon>
        <taxon>Crustacea</taxon>
        <taxon>Multicrustacea</taxon>
        <taxon>Malacostraca</taxon>
        <taxon>Eumalacostraca</taxon>
        <taxon>Eucarida</taxon>
        <taxon>Decapoda</taxon>
        <taxon>Pleocyemata</taxon>
        <taxon>Brachyura</taxon>
        <taxon>Eubrachyura</taxon>
        <taxon>Majoidea</taxon>
        <taxon>Majidae</taxon>
        <taxon>Chionoecetes</taxon>
    </lineage>
</organism>
<dbReference type="EMBL" id="JACEEZ010018714">
    <property type="protein sequence ID" value="KAG0716622.1"/>
    <property type="molecule type" value="Genomic_DNA"/>
</dbReference>
<dbReference type="InterPro" id="IPR036291">
    <property type="entry name" value="NAD(P)-bd_dom_sf"/>
</dbReference>
<dbReference type="PANTHER" id="PTHR24322">
    <property type="entry name" value="PKSB"/>
    <property type="match status" value="1"/>
</dbReference>
<comment type="caution">
    <text evidence="2">The sequence shown here is derived from an EMBL/GenBank/DDBJ whole genome shotgun (WGS) entry which is preliminary data.</text>
</comment>
<dbReference type="GO" id="GO:0016616">
    <property type="term" value="F:oxidoreductase activity, acting on the CH-OH group of donors, NAD or NADP as acceptor"/>
    <property type="evidence" value="ECO:0007669"/>
    <property type="project" value="TreeGrafter"/>
</dbReference>
<dbReference type="Gene3D" id="3.40.50.720">
    <property type="entry name" value="NAD(P)-binding Rossmann-like Domain"/>
    <property type="match status" value="2"/>
</dbReference>
<dbReference type="AlphaFoldDB" id="A0A8J4XZ88"/>
<keyword evidence="1" id="KW-0812">Transmembrane</keyword>
<accession>A0A8J4XZ88</accession>
<keyword evidence="1" id="KW-1133">Transmembrane helix</keyword>
<sequence>MADPAEVMVLVGRLLFWLVATLYYMVEALVRVLVPRGYLRKDVEGDVALVTGGGSGIGRLMCLRLAARGTVLHLGLSDEETARGRQRRSGPPPKTVYLCDRTPLTALTVRGGGKTTKAFLGDMMGQNKGHVVTIASMAGKVGGVGLVDYCASKFAAVGFHETLTAELKAGGKHGVKTTCVCPIVISTGMFEGAETKYFPTLEPSYVADEVVDAVLMDVPTLYLPHYMWTMPLLPLLLPQKSVDHLGQVMEIDALMKHFVGRRKAE</sequence>
<protein>
    <submittedName>
        <fullName evidence="2">Epidermal retinol dehydrogenase 2</fullName>
    </submittedName>
</protein>
<dbReference type="Pfam" id="PF00106">
    <property type="entry name" value="adh_short"/>
    <property type="match status" value="1"/>
</dbReference>
<name>A0A8J4XZ88_CHIOP</name>
<evidence type="ECO:0000313" key="2">
    <source>
        <dbReference type="EMBL" id="KAG0716622.1"/>
    </source>
</evidence>
<gene>
    <name evidence="2" type="primary">SDR16C5</name>
    <name evidence="2" type="ORF">GWK47_009272</name>
</gene>
<dbReference type="InterPro" id="IPR002347">
    <property type="entry name" value="SDR_fam"/>
</dbReference>
<dbReference type="Proteomes" id="UP000770661">
    <property type="component" value="Unassembled WGS sequence"/>
</dbReference>
<dbReference type="PRINTS" id="PR00081">
    <property type="entry name" value="GDHRDH"/>
</dbReference>
<evidence type="ECO:0000313" key="3">
    <source>
        <dbReference type="Proteomes" id="UP000770661"/>
    </source>
</evidence>
<dbReference type="PANTHER" id="PTHR24322:SF746">
    <property type="entry name" value="SHORT CHAIN DEHYDROGENASE_REDUCTASE FAMILY 16C MEMBER 5"/>
    <property type="match status" value="1"/>
</dbReference>
<proteinExistence type="predicted"/>